<accession>A0AC35UBH8</accession>
<protein>
    <submittedName>
        <fullName evidence="2">Late embryogenesis abundant protein D-29-like</fullName>
    </submittedName>
</protein>
<organism evidence="1 2">
    <name type="scientific">Rhabditophanes sp. KR3021</name>
    <dbReference type="NCBI Taxonomy" id="114890"/>
    <lineage>
        <taxon>Eukaryota</taxon>
        <taxon>Metazoa</taxon>
        <taxon>Ecdysozoa</taxon>
        <taxon>Nematoda</taxon>
        <taxon>Chromadorea</taxon>
        <taxon>Rhabditida</taxon>
        <taxon>Tylenchina</taxon>
        <taxon>Panagrolaimomorpha</taxon>
        <taxon>Strongyloidoidea</taxon>
        <taxon>Alloionematidae</taxon>
        <taxon>Rhabditophanes</taxon>
    </lineage>
</organism>
<name>A0AC35UBH8_9BILA</name>
<evidence type="ECO:0000313" key="1">
    <source>
        <dbReference type="Proteomes" id="UP000095286"/>
    </source>
</evidence>
<evidence type="ECO:0000313" key="2">
    <source>
        <dbReference type="WBParaSite" id="RSKR_0000968700.1"/>
    </source>
</evidence>
<sequence length="109" mass="12361">MDHSKEQCKQQKCHENKEDECRDKLHQKAEFVADKIRNKGGDTHKNAETAEHEENRETKEIPTIKTKKCCSKSSQEKGLGERIKESAISAKDKVVEGAHNLKDKLTGSD</sequence>
<dbReference type="Proteomes" id="UP000095286">
    <property type="component" value="Unplaced"/>
</dbReference>
<proteinExistence type="predicted"/>
<dbReference type="WBParaSite" id="RSKR_0000968700.1">
    <property type="protein sequence ID" value="RSKR_0000968700.1"/>
    <property type="gene ID" value="RSKR_0000968700"/>
</dbReference>
<reference evidence="2" key="1">
    <citation type="submission" date="2016-11" db="UniProtKB">
        <authorList>
            <consortium name="WormBaseParasite"/>
        </authorList>
    </citation>
    <scope>IDENTIFICATION</scope>
    <source>
        <strain evidence="2">KR3021</strain>
    </source>
</reference>